<reference evidence="1 2" key="1">
    <citation type="submission" date="2010-04" db="EMBL/GenBank/DDBJ databases">
        <authorList>
            <person name="Qin X."/>
            <person name="Bachman B."/>
            <person name="Battles P."/>
            <person name="Bell A."/>
            <person name="Bess C."/>
            <person name="Bickham C."/>
            <person name="Chaboub L."/>
            <person name="Chen D."/>
            <person name="Coyle M."/>
            <person name="Deiros D.R."/>
            <person name="Dinh H."/>
            <person name="Forbes L."/>
            <person name="Fowler G."/>
            <person name="Francisco L."/>
            <person name="Fu Q."/>
            <person name="Gubbala S."/>
            <person name="Hale W."/>
            <person name="Han Y."/>
            <person name="Hemphill L."/>
            <person name="Highlander S.K."/>
            <person name="Hirani K."/>
            <person name="Hogues M."/>
            <person name="Jackson L."/>
            <person name="Jakkamsetti A."/>
            <person name="Javaid M."/>
            <person name="Jiang H."/>
            <person name="Korchina V."/>
            <person name="Kovar C."/>
            <person name="Lara F."/>
            <person name="Lee S."/>
            <person name="Mata R."/>
            <person name="Mathew T."/>
            <person name="Moen C."/>
            <person name="Morales K."/>
            <person name="Munidasa M."/>
            <person name="Nazareth L."/>
            <person name="Ngo R."/>
            <person name="Nguyen L."/>
            <person name="Okwuonu G."/>
            <person name="Ongeri F."/>
            <person name="Patil S."/>
            <person name="Petrosino J."/>
            <person name="Pham C."/>
            <person name="Pham P."/>
            <person name="Pu L.-L."/>
            <person name="Puazo M."/>
            <person name="Raj R."/>
            <person name="Reid J."/>
            <person name="Rouhana J."/>
            <person name="Saada N."/>
            <person name="Shang Y."/>
            <person name="Simmons D."/>
            <person name="Thornton R."/>
            <person name="Warren J."/>
            <person name="Weissenberger G."/>
            <person name="Zhang J."/>
            <person name="Zhang L."/>
            <person name="Zhou C."/>
            <person name="Zhu D."/>
            <person name="Muzny D."/>
            <person name="Worley K."/>
            <person name="Gibbs R."/>
        </authorList>
    </citation>
    <scope>NUCLEOTIDE SEQUENCE [LARGE SCALE GENOMIC DNA]</scope>
    <source>
        <strain evidence="1 2">ATCC 49957</strain>
    </source>
</reference>
<keyword evidence="2" id="KW-1185">Reference proteome</keyword>
<dbReference type="Proteomes" id="UP000005324">
    <property type="component" value="Unassembled WGS sequence"/>
</dbReference>
<dbReference type="EMBL" id="ADVL01000870">
    <property type="protein sequence ID" value="EFH09240.1"/>
    <property type="molecule type" value="Genomic_DNA"/>
</dbReference>
<comment type="caution">
    <text evidence="1">The sequence shown here is derived from an EMBL/GenBank/DDBJ whole genome shotgun (WGS) entry which is preliminary data.</text>
</comment>
<protein>
    <submittedName>
        <fullName evidence="1">Uncharacterized protein</fullName>
    </submittedName>
</protein>
<gene>
    <name evidence="1" type="ORF">HMPREF0731_4540</name>
</gene>
<evidence type="ECO:0000313" key="2">
    <source>
        <dbReference type="Proteomes" id="UP000005324"/>
    </source>
</evidence>
<organism evidence="1 2">
    <name type="scientific">Pseudoroseomonas cervicalis ATCC 49957</name>
    <dbReference type="NCBI Taxonomy" id="525371"/>
    <lineage>
        <taxon>Bacteria</taxon>
        <taxon>Pseudomonadati</taxon>
        <taxon>Pseudomonadota</taxon>
        <taxon>Alphaproteobacteria</taxon>
        <taxon>Acetobacterales</taxon>
        <taxon>Roseomonadaceae</taxon>
        <taxon>Roseomonas</taxon>
    </lineage>
</organism>
<accession>D5RTX8</accession>
<feature type="non-terminal residue" evidence="1">
    <location>
        <position position="1"/>
    </location>
</feature>
<name>D5RTX8_9PROT</name>
<evidence type="ECO:0000313" key="1">
    <source>
        <dbReference type="EMBL" id="EFH09240.1"/>
    </source>
</evidence>
<dbReference type="HOGENOM" id="CLU_2947456_0_0_5"/>
<sequence>LPGLDLAAATRAIAALGEALERPGLRPEALRLTGLTQALNQGRHLDEALLLAGARADPVA</sequence>
<proteinExistence type="predicted"/>
<dbReference type="AlphaFoldDB" id="D5RTX8"/>
<dbReference type="RefSeq" id="WP_007006671.1">
    <property type="nucleotide sequence ID" value="NZ_GG771267.1"/>
</dbReference>